<protein>
    <recommendedName>
        <fullName evidence="3">Dihydroorotate dehydrogenase</fullName>
    </recommendedName>
</protein>
<gene>
    <name evidence="1" type="ORF">FHY64_08045</name>
</gene>
<comment type="caution">
    <text evidence="1">The sequence shown here is derived from an EMBL/GenBank/DDBJ whole genome shotgun (WGS) entry which is preliminary data.</text>
</comment>
<keyword evidence="2" id="KW-1185">Reference proteome</keyword>
<name>A0A5C5GEP4_9RHOB</name>
<dbReference type="Proteomes" id="UP000314011">
    <property type="component" value="Unassembled WGS sequence"/>
</dbReference>
<reference evidence="1 2" key="1">
    <citation type="submission" date="2019-06" db="EMBL/GenBank/DDBJ databases">
        <title>Genome of new Rhodobacteraceae sp. SM1903.</title>
        <authorList>
            <person name="Ren X."/>
        </authorList>
    </citation>
    <scope>NUCLEOTIDE SEQUENCE [LARGE SCALE GENOMIC DNA]</scope>
    <source>
        <strain evidence="1 2">SM1903</strain>
    </source>
</reference>
<organism evidence="1 2">
    <name type="scientific">Pelagovum pacificum</name>
    <dbReference type="NCBI Taxonomy" id="2588711"/>
    <lineage>
        <taxon>Bacteria</taxon>
        <taxon>Pseudomonadati</taxon>
        <taxon>Pseudomonadota</taxon>
        <taxon>Alphaproteobacteria</taxon>
        <taxon>Rhodobacterales</taxon>
        <taxon>Paracoccaceae</taxon>
        <taxon>Pelagovum</taxon>
    </lineage>
</organism>
<evidence type="ECO:0000313" key="2">
    <source>
        <dbReference type="Proteomes" id="UP000314011"/>
    </source>
</evidence>
<accession>A0A5C5GEP4</accession>
<dbReference type="OrthoDB" id="7863719at2"/>
<dbReference type="RefSeq" id="WP_140193902.1">
    <property type="nucleotide sequence ID" value="NZ_CP065915.1"/>
</dbReference>
<dbReference type="EMBL" id="VFFF01000001">
    <property type="protein sequence ID" value="TNY33215.1"/>
    <property type="molecule type" value="Genomic_DNA"/>
</dbReference>
<evidence type="ECO:0000313" key="1">
    <source>
        <dbReference type="EMBL" id="TNY33215.1"/>
    </source>
</evidence>
<proteinExistence type="predicted"/>
<evidence type="ECO:0008006" key="3">
    <source>
        <dbReference type="Google" id="ProtNLM"/>
    </source>
</evidence>
<dbReference type="AlphaFoldDB" id="A0A5C5GEP4"/>
<sequence length="116" mass="12007">MTEPLNDRQLDALFDTTRERGTMDAGEAFLARLSADAAAEMPRRMEAPPSRGAIGTIWAGIGGWAGFGGLAAATVAGLWIGIASPAGIADFTDSVLGETMTVSFDPTAALFETEEG</sequence>